<keyword evidence="2" id="KW-0732">Signal</keyword>
<organism evidence="3 4">
    <name type="scientific">Micromonospora profundi</name>
    <dbReference type="NCBI Taxonomy" id="1420889"/>
    <lineage>
        <taxon>Bacteria</taxon>
        <taxon>Bacillati</taxon>
        <taxon>Actinomycetota</taxon>
        <taxon>Actinomycetes</taxon>
        <taxon>Micromonosporales</taxon>
        <taxon>Micromonosporaceae</taxon>
        <taxon>Micromonospora</taxon>
    </lineage>
</organism>
<evidence type="ECO:0000256" key="2">
    <source>
        <dbReference type="SAM" id="SignalP"/>
    </source>
</evidence>
<dbReference type="Proteomes" id="UP001235874">
    <property type="component" value="Chromosome"/>
</dbReference>
<dbReference type="InterPro" id="IPR033116">
    <property type="entry name" value="TRYPSIN_SER"/>
</dbReference>
<evidence type="ECO:0000313" key="3">
    <source>
        <dbReference type="EMBL" id="WLS46399.1"/>
    </source>
</evidence>
<dbReference type="Gene3D" id="2.40.10.10">
    <property type="entry name" value="Trypsin-like serine proteases"/>
    <property type="match status" value="2"/>
</dbReference>
<dbReference type="PROSITE" id="PS00134">
    <property type="entry name" value="TRYPSIN_HIS"/>
    <property type="match status" value="1"/>
</dbReference>
<dbReference type="AlphaFoldDB" id="A0AAJ6HYB8"/>
<protein>
    <recommendedName>
        <fullName evidence="5">Serine protease</fullName>
    </recommendedName>
</protein>
<proteinExistence type="predicted"/>
<dbReference type="RefSeq" id="WP_157552883.1">
    <property type="nucleotide sequence ID" value="NZ_CP130472.1"/>
</dbReference>
<dbReference type="InterPro" id="IPR009003">
    <property type="entry name" value="Peptidase_S1_PA"/>
</dbReference>
<feature type="signal peptide" evidence="2">
    <location>
        <begin position="1"/>
        <end position="28"/>
    </location>
</feature>
<dbReference type="EMBL" id="CP130472">
    <property type="protein sequence ID" value="WLS46399.1"/>
    <property type="molecule type" value="Genomic_DNA"/>
</dbReference>
<feature type="region of interest" description="Disordered" evidence="1">
    <location>
        <begin position="37"/>
        <end position="64"/>
    </location>
</feature>
<name>A0AAJ6HYB8_9ACTN</name>
<keyword evidence="4" id="KW-1185">Reference proteome</keyword>
<dbReference type="InterPro" id="IPR018114">
    <property type="entry name" value="TRYPSIN_HIS"/>
</dbReference>
<evidence type="ECO:0000256" key="1">
    <source>
        <dbReference type="SAM" id="MobiDB-lite"/>
    </source>
</evidence>
<gene>
    <name evidence="3" type="ORF">Q3V37_03755</name>
</gene>
<feature type="region of interest" description="Disordered" evidence="1">
    <location>
        <begin position="345"/>
        <end position="364"/>
    </location>
</feature>
<dbReference type="PROSITE" id="PS00135">
    <property type="entry name" value="TRYPSIN_SER"/>
    <property type="match status" value="1"/>
</dbReference>
<reference evidence="3 4" key="1">
    <citation type="submission" date="2023-07" db="EMBL/GenBank/DDBJ databases">
        <title>Micromonospora profundi TRM 95458 converts glycerol to a new osmotic compound.</title>
        <authorList>
            <person name="Lu D."/>
        </authorList>
    </citation>
    <scope>NUCLEOTIDE SEQUENCE [LARGE SCALE GENOMIC DNA]</scope>
    <source>
        <strain evidence="3 4">TRM95458</strain>
    </source>
</reference>
<feature type="chain" id="PRO_5042466932" description="Serine protease" evidence="2">
    <location>
        <begin position="29"/>
        <end position="408"/>
    </location>
</feature>
<evidence type="ECO:0000313" key="4">
    <source>
        <dbReference type="Proteomes" id="UP001235874"/>
    </source>
</evidence>
<dbReference type="KEGG" id="mprn:Q3V37_03755"/>
<sequence length="408" mass="42897">MTVTLSRGRKPVAIAAVLTALALTTALAVLPATASEGEGQVKGTGTVADSRESDGSTAGLEHMRRQHPLVEAAKAIRIEVERRGYASQYASIVLRDTDHVDLYWKGAVPAAVRRVVNKASETAPVQVHSAAYSIAELRNASRQIEANWRGEPEDLYAIKAQPDGSGLIVSAAASATADRAASLPDVGVSLTIVDEGPIKQTIDRGTDIPPWAGGARIVNAYRGNGSCTSGFGVRNSAGAQYILTAAHCGIPGDRFQSGTGTLIGYMGPWQHVHDVALVPTSRADAYIYSGCYNCGDSRPVGGWEHTFVGEYLCQSGQATARDTGDELCDLIVRGFHTDGRGAVEAQQRSGLQGSRPGDSGGPVYSIHENQAIAKGTTIGVGVNRPSLMIFQDFATAFEDFGGIVPVTF</sequence>
<dbReference type="GO" id="GO:0004252">
    <property type="term" value="F:serine-type endopeptidase activity"/>
    <property type="evidence" value="ECO:0007669"/>
    <property type="project" value="InterPro"/>
</dbReference>
<accession>A0AAJ6HYB8</accession>
<evidence type="ECO:0008006" key="5">
    <source>
        <dbReference type="Google" id="ProtNLM"/>
    </source>
</evidence>
<dbReference type="SUPFAM" id="SSF50494">
    <property type="entry name" value="Trypsin-like serine proteases"/>
    <property type="match status" value="1"/>
</dbReference>
<dbReference type="InterPro" id="IPR043504">
    <property type="entry name" value="Peptidase_S1_PA_chymotrypsin"/>
</dbReference>
<dbReference type="GO" id="GO:0006508">
    <property type="term" value="P:proteolysis"/>
    <property type="evidence" value="ECO:0007669"/>
    <property type="project" value="InterPro"/>
</dbReference>